<keyword evidence="2" id="KW-0276">Fatty acid metabolism</keyword>
<dbReference type="Proteomes" id="UP000234498">
    <property type="component" value="Unassembled WGS sequence"/>
</dbReference>
<protein>
    <recommendedName>
        <fullName evidence="6">Enoyl-CoA hydratase domain-containing protein 3, mitochondrial</fullName>
    </recommendedName>
</protein>
<dbReference type="Gene3D" id="3.90.226.10">
    <property type="entry name" value="2-enoyl-CoA Hydratase, Chain A, domain 1"/>
    <property type="match status" value="1"/>
</dbReference>
<evidence type="ECO:0000256" key="3">
    <source>
        <dbReference type="ARBA" id="ARBA00022946"/>
    </source>
</evidence>
<keyword evidence="4" id="KW-0443">Lipid metabolism</keyword>
<evidence type="ECO:0000256" key="4">
    <source>
        <dbReference type="ARBA" id="ARBA00023098"/>
    </source>
</evidence>
<keyword evidence="3" id="KW-0809">Transit peptide</keyword>
<gene>
    <name evidence="7" type="ORF">BLIN101_02088</name>
</gene>
<dbReference type="CDD" id="cd06558">
    <property type="entry name" value="crotonase-like"/>
    <property type="match status" value="1"/>
</dbReference>
<name>A0A2H1JA02_BRELN</name>
<dbReference type="InterPro" id="IPR029045">
    <property type="entry name" value="ClpP/crotonase-like_dom_sf"/>
</dbReference>
<evidence type="ECO:0000256" key="6">
    <source>
        <dbReference type="ARBA" id="ARBA00040545"/>
    </source>
</evidence>
<dbReference type="NCBIfam" id="NF006008">
    <property type="entry name" value="PRK08139.1"/>
    <property type="match status" value="1"/>
</dbReference>
<dbReference type="PANTHER" id="PTHR43602">
    <property type="match status" value="1"/>
</dbReference>
<proteinExistence type="inferred from homology"/>
<sequence>MGPEAGGDRLRRFRAGPGDLWQNEAMSESIVFGHLDGGVASVTINRPSTRNALSLKVMQSLIDTLNEVAERTDVRAVILSTAGHVFSSGHDLTEIRGADLETQQVTFDACARLMQLIRSIPQPVIAQVQGVATAAGCQLVATCDLAVAAESARFATPGVKIGLFCSTPMVSVSRAVPAKQAMRMLLTGDFVTADDALTFGLVSDVVADADLESATLELARKVASASSATVALGKAAFYEQRELPVADAYARMSQVMADNAVAADAQEGIDAFLNKREPQWQHRR</sequence>
<keyword evidence="7" id="KW-0456">Lyase</keyword>
<dbReference type="PANTHER" id="PTHR43602:SF1">
    <property type="entry name" value="ENOYL-COA HYDRATASE DOMAIN-CONTAINING PROTEIN 3, MITOCHONDRIAL"/>
    <property type="match status" value="1"/>
</dbReference>
<dbReference type="InterPro" id="IPR052377">
    <property type="entry name" value="Mitochondrial_ECH-domain"/>
</dbReference>
<dbReference type="EMBL" id="FXZA01000011">
    <property type="protein sequence ID" value="SMX84201.1"/>
    <property type="molecule type" value="Genomic_DNA"/>
</dbReference>
<dbReference type="SUPFAM" id="SSF52096">
    <property type="entry name" value="ClpP/crotonase"/>
    <property type="match status" value="1"/>
</dbReference>
<dbReference type="InterPro" id="IPR001753">
    <property type="entry name" value="Enoyl-CoA_hydra/iso"/>
</dbReference>
<dbReference type="GO" id="GO:0016836">
    <property type="term" value="F:hydro-lyase activity"/>
    <property type="evidence" value="ECO:0007669"/>
    <property type="project" value="TreeGrafter"/>
</dbReference>
<evidence type="ECO:0000313" key="7">
    <source>
        <dbReference type="EMBL" id="SMX84201.1"/>
    </source>
</evidence>
<dbReference type="GO" id="GO:0006631">
    <property type="term" value="P:fatty acid metabolic process"/>
    <property type="evidence" value="ECO:0007669"/>
    <property type="project" value="UniProtKB-KW"/>
</dbReference>
<evidence type="ECO:0000256" key="5">
    <source>
        <dbReference type="ARBA" id="ARBA00037410"/>
    </source>
</evidence>
<comment type="similarity">
    <text evidence="1">Belongs to the enoyl-CoA hydratase/isomerase family.</text>
</comment>
<evidence type="ECO:0000313" key="8">
    <source>
        <dbReference type="Proteomes" id="UP000234498"/>
    </source>
</evidence>
<evidence type="ECO:0000256" key="1">
    <source>
        <dbReference type="ARBA" id="ARBA00005254"/>
    </source>
</evidence>
<reference evidence="7 8" key="1">
    <citation type="submission" date="2017-03" db="EMBL/GenBank/DDBJ databases">
        <authorList>
            <person name="Afonso C.L."/>
            <person name="Miller P.J."/>
            <person name="Scott M.A."/>
            <person name="Spackman E."/>
            <person name="Goraichik I."/>
            <person name="Dimitrov K.M."/>
            <person name="Suarez D.L."/>
            <person name="Swayne D.E."/>
        </authorList>
    </citation>
    <scope>NUCLEOTIDE SEQUENCE [LARGE SCALE GENOMIC DNA]</scope>
    <source>
        <strain evidence="7 8">Mu101</strain>
    </source>
</reference>
<evidence type="ECO:0000256" key="2">
    <source>
        <dbReference type="ARBA" id="ARBA00022832"/>
    </source>
</evidence>
<dbReference type="Pfam" id="PF00378">
    <property type="entry name" value="ECH_1"/>
    <property type="match status" value="1"/>
</dbReference>
<organism evidence="7 8">
    <name type="scientific">Brevibacterium linens</name>
    <dbReference type="NCBI Taxonomy" id="1703"/>
    <lineage>
        <taxon>Bacteria</taxon>
        <taxon>Bacillati</taxon>
        <taxon>Actinomycetota</taxon>
        <taxon>Actinomycetes</taxon>
        <taxon>Micrococcales</taxon>
        <taxon>Brevibacteriaceae</taxon>
        <taxon>Brevibacterium</taxon>
    </lineage>
</organism>
<dbReference type="Gene3D" id="1.10.12.10">
    <property type="entry name" value="Lyase 2-enoyl-coa Hydratase, Chain A, domain 2"/>
    <property type="match status" value="1"/>
</dbReference>
<dbReference type="InterPro" id="IPR014748">
    <property type="entry name" value="Enoyl-CoA_hydra_C"/>
</dbReference>
<dbReference type="AlphaFoldDB" id="A0A2H1JA02"/>
<accession>A0A2H1JA02</accession>
<comment type="function">
    <text evidence="5">May play a role in fatty acid biosynthesis and insulin sensitivity.</text>
</comment>